<dbReference type="GO" id="GO:0005743">
    <property type="term" value="C:mitochondrial inner membrane"/>
    <property type="evidence" value="ECO:0007669"/>
    <property type="project" value="UniProtKB-SubCell"/>
</dbReference>
<feature type="transmembrane region" description="Helical" evidence="17">
    <location>
        <begin position="95"/>
        <end position="114"/>
    </location>
</feature>
<dbReference type="AlphaFoldDB" id="A0A2P1H7Y7"/>
<feature type="transmembrane region" description="Helical" evidence="17">
    <location>
        <begin position="540"/>
        <end position="558"/>
    </location>
</feature>
<dbReference type="PANTHER" id="PTHR42829:SF2">
    <property type="entry name" value="NADH-UBIQUINONE OXIDOREDUCTASE CHAIN 5"/>
    <property type="match status" value="1"/>
</dbReference>
<evidence type="ECO:0000256" key="13">
    <source>
        <dbReference type="ARBA" id="ARBA00023075"/>
    </source>
</evidence>
<dbReference type="GO" id="GO:0015990">
    <property type="term" value="P:electron transport coupled proton transport"/>
    <property type="evidence" value="ECO:0007669"/>
    <property type="project" value="TreeGrafter"/>
</dbReference>
<organism evidence="21">
    <name type="scientific">Parcoblatta lata</name>
    <dbReference type="NCBI Taxonomy" id="152182"/>
    <lineage>
        <taxon>Eukaryota</taxon>
        <taxon>Metazoa</taxon>
        <taxon>Ecdysozoa</taxon>
        <taxon>Arthropoda</taxon>
        <taxon>Hexapoda</taxon>
        <taxon>Insecta</taxon>
        <taxon>Pterygota</taxon>
        <taxon>Neoptera</taxon>
        <taxon>Polyneoptera</taxon>
        <taxon>Dictyoptera</taxon>
        <taxon>Blattodea</taxon>
        <taxon>Blaberoidea</taxon>
        <taxon>Blattellidae</taxon>
        <taxon>Parcoblatta</taxon>
    </lineage>
</organism>
<evidence type="ECO:0000256" key="12">
    <source>
        <dbReference type="ARBA" id="ARBA00023027"/>
    </source>
</evidence>
<keyword evidence="13 17" id="KW-0830">Ubiquinone</keyword>
<evidence type="ECO:0000256" key="11">
    <source>
        <dbReference type="ARBA" id="ARBA00022989"/>
    </source>
</evidence>
<feature type="transmembrane region" description="Helical" evidence="17">
    <location>
        <begin position="228"/>
        <end position="247"/>
    </location>
</feature>
<keyword evidence="5 17" id="KW-0813">Transport</keyword>
<keyword evidence="8" id="KW-0999">Mitochondrion inner membrane</keyword>
<evidence type="ECO:0000256" key="1">
    <source>
        <dbReference type="ARBA" id="ARBA00003257"/>
    </source>
</evidence>
<dbReference type="InterPro" id="IPR010934">
    <property type="entry name" value="NADH_DH_su5_C"/>
</dbReference>
<evidence type="ECO:0000256" key="15">
    <source>
        <dbReference type="ARBA" id="ARBA00023136"/>
    </source>
</evidence>
<comment type="subcellular location">
    <subcellularLocation>
        <location evidence="2">Mitochondrion inner membrane</location>
        <topology evidence="2">Multi-pass membrane protein</topology>
    </subcellularLocation>
</comment>
<dbReference type="EC" id="7.1.1.2" evidence="3 17"/>
<feature type="transmembrane region" description="Helical" evidence="17">
    <location>
        <begin position="36"/>
        <end position="59"/>
    </location>
</feature>
<evidence type="ECO:0000256" key="2">
    <source>
        <dbReference type="ARBA" id="ARBA00004448"/>
    </source>
</evidence>
<feature type="transmembrane region" description="Helical" evidence="17">
    <location>
        <begin position="166"/>
        <end position="184"/>
    </location>
</feature>
<keyword evidence="11 17" id="KW-1133">Transmembrane helix</keyword>
<feature type="transmembrane region" description="Helical" evidence="17">
    <location>
        <begin position="196"/>
        <end position="216"/>
    </location>
</feature>
<feature type="transmembrane region" description="Helical" evidence="17">
    <location>
        <begin position="71"/>
        <end position="88"/>
    </location>
</feature>
<evidence type="ECO:0000313" key="21">
    <source>
        <dbReference type="EMBL" id="AVN67650.1"/>
    </source>
</evidence>
<evidence type="ECO:0000256" key="4">
    <source>
        <dbReference type="ARBA" id="ARBA00021096"/>
    </source>
</evidence>
<dbReference type="Pfam" id="PF00662">
    <property type="entry name" value="Proton_antipo_N"/>
    <property type="match status" value="1"/>
</dbReference>
<evidence type="ECO:0000256" key="7">
    <source>
        <dbReference type="ARBA" id="ARBA00022692"/>
    </source>
</evidence>
<keyword evidence="12 17" id="KW-0520">NAD</keyword>
<reference evidence="21" key="1">
    <citation type="journal article" date="2018" name="Mol. Biol. Evol.">
        <title>Transoceanic dispersal and plate tectonics shaped global cockroach distributions: evidence from mitochondrial phylogenomics.</title>
        <authorList>
            <person name="Bourguignon T."/>
            <person name="Qian T."/>
            <person name="Ho S.Y.W."/>
            <person name="Juna F."/>
            <person name="Wang Z."/>
            <person name="Arab D.A."/>
            <person name="Cameron S.L."/>
            <person name="Walker J."/>
            <person name="Rentz D."/>
            <person name="Evans T.A."/>
            <person name="Lo N."/>
        </authorList>
    </citation>
    <scope>NUCLEOTIDE SEQUENCE</scope>
</reference>
<protein>
    <recommendedName>
        <fullName evidence="4 17">NADH-ubiquinone oxidoreductase chain 5</fullName>
        <ecNumber evidence="3 17">7.1.1.2</ecNumber>
    </recommendedName>
</protein>
<feature type="domain" description="NADH dehydrogenase subunit 5 C-terminal" evidence="20">
    <location>
        <begin position="375"/>
        <end position="555"/>
    </location>
</feature>
<dbReference type="InterPro" id="IPR003945">
    <property type="entry name" value="NU5C-like"/>
</dbReference>
<dbReference type="InterPro" id="IPR001750">
    <property type="entry name" value="ND/Mrp_TM"/>
</dbReference>
<evidence type="ECO:0000256" key="14">
    <source>
        <dbReference type="ARBA" id="ARBA00023128"/>
    </source>
</evidence>
<keyword evidence="7 17" id="KW-0812">Transmembrane</keyword>
<gene>
    <name evidence="21" type="primary">nad5</name>
</gene>
<dbReference type="PANTHER" id="PTHR42829">
    <property type="entry name" value="NADH-UBIQUINONE OXIDOREDUCTASE CHAIN 5"/>
    <property type="match status" value="1"/>
</dbReference>
<feature type="domain" description="NADH:quinone oxidoreductase/Mrp antiporter transmembrane" evidence="18">
    <location>
        <begin position="89"/>
        <end position="371"/>
    </location>
</feature>
<dbReference type="GO" id="GO:0042773">
    <property type="term" value="P:ATP synthesis coupled electron transport"/>
    <property type="evidence" value="ECO:0007669"/>
    <property type="project" value="InterPro"/>
</dbReference>
<evidence type="ECO:0000256" key="8">
    <source>
        <dbReference type="ARBA" id="ARBA00022792"/>
    </source>
</evidence>
<name>A0A2P1H7Y7_9NEOP</name>
<feature type="domain" description="NADH-Ubiquinone oxidoreductase (complex I) chain 5 N-terminal" evidence="19">
    <location>
        <begin position="29"/>
        <end position="72"/>
    </location>
</feature>
<evidence type="ECO:0000256" key="5">
    <source>
        <dbReference type="ARBA" id="ARBA00022448"/>
    </source>
</evidence>
<evidence type="ECO:0000256" key="10">
    <source>
        <dbReference type="ARBA" id="ARBA00022982"/>
    </source>
</evidence>
<keyword evidence="15 17" id="KW-0472">Membrane</keyword>
<comment type="catalytic activity">
    <reaction evidence="16 17">
        <text>a ubiquinone + NADH + 5 H(+)(in) = a ubiquinol + NAD(+) + 4 H(+)(out)</text>
        <dbReference type="Rhea" id="RHEA:29091"/>
        <dbReference type="Rhea" id="RHEA-COMP:9565"/>
        <dbReference type="Rhea" id="RHEA-COMP:9566"/>
        <dbReference type="ChEBI" id="CHEBI:15378"/>
        <dbReference type="ChEBI" id="CHEBI:16389"/>
        <dbReference type="ChEBI" id="CHEBI:17976"/>
        <dbReference type="ChEBI" id="CHEBI:57540"/>
        <dbReference type="ChEBI" id="CHEBI:57945"/>
        <dbReference type="EC" id="7.1.1.2"/>
    </reaction>
</comment>
<feature type="transmembrane region" description="Helical" evidence="17">
    <location>
        <begin position="279"/>
        <end position="301"/>
    </location>
</feature>
<proteinExistence type="inferred from homology"/>
<comment type="function">
    <text evidence="1">Core subunit of the mitochondrial membrane respiratory chain NADH dehydrogenase (Complex I) that is believed to belong to the minimal assembly required for catalysis. Complex I functions in the transfer of electrons from NADH to the respiratory chain. The immediate electron acceptor for the enzyme is believed to be ubiquinone.</text>
</comment>
<comment type="function">
    <text evidence="17">Core subunit of the mitochondrial membrane respiratory chain NADH dehydrogenase (Complex I) which catalyzes electron transfer from NADH through the respiratory chain, using ubiquinone as an electron acceptor. Essential for the catalytic activity and assembly of complex I.</text>
</comment>
<feature type="transmembrane region" description="Helical" evidence="17">
    <location>
        <begin position="253"/>
        <end position="272"/>
    </location>
</feature>
<keyword evidence="6" id="KW-0679">Respiratory chain</keyword>
<keyword evidence="14 17" id="KW-0496">Mitochondrion</keyword>
<evidence type="ECO:0000259" key="19">
    <source>
        <dbReference type="Pfam" id="PF00662"/>
    </source>
</evidence>
<evidence type="ECO:0000256" key="6">
    <source>
        <dbReference type="ARBA" id="ARBA00022660"/>
    </source>
</evidence>
<feature type="transmembrane region" description="Helical" evidence="17">
    <location>
        <begin position="321"/>
        <end position="340"/>
    </location>
</feature>
<evidence type="ECO:0000256" key="17">
    <source>
        <dbReference type="RuleBase" id="RU003404"/>
    </source>
</evidence>
<dbReference type="GO" id="GO:0008137">
    <property type="term" value="F:NADH dehydrogenase (ubiquinone) activity"/>
    <property type="evidence" value="ECO:0007669"/>
    <property type="project" value="UniProtKB-EC"/>
</dbReference>
<keyword evidence="9" id="KW-1278">Translocase</keyword>
<evidence type="ECO:0000256" key="16">
    <source>
        <dbReference type="ARBA" id="ARBA00049551"/>
    </source>
</evidence>
<evidence type="ECO:0000259" key="20">
    <source>
        <dbReference type="Pfam" id="PF06455"/>
    </source>
</evidence>
<keyword evidence="10" id="KW-0249">Electron transport</keyword>
<evidence type="ECO:0000256" key="9">
    <source>
        <dbReference type="ARBA" id="ARBA00022967"/>
    </source>
</evidence>
<dbReference type="PRINTS" id="PR01435">
    <property type="entry name" value="NPOXDRDTASE5"/>
</dbReference>
<comment type="similarity">
    <text evidence="17">Belongs to the complex I subunit 5 family.</text>
</comment>
<feature type="transmembrane region" description="Helical" evidence="17">
    <location>
        <begin position="432"/>
        <end position="456"/>
    </location>
</feature>
<feature type="transmembrane region" description="Helical" evidence="17">
    <location>
        <begin position="408"/>
        <end position="426"/>
    </location>
</feature>
<accession>A0A2P1H7Y7</accession>
<feature type="transmembrane region" description="Helical" evidence="17">
    <location>
        <begin position="6"/>
        <end position="24"/>
    </location>
</feature>
<evidence type="ECO:0000259" key="18">
    <source>
        <dbReference type="Pfam" id="PF00361"/>
    </source>
</evidence>
<dbReference type="PRINTS" id="PR01434">
    <property type="entry name" value="NADHDHGNASE5"/>
</dbReference>
<dbReference type="Pfam" id="PF06455">
    <property type="entry name" value="NADH5_C"/>
    <property type="match status" value="1"/>
</dbReference>
<sequence length="559" mass="64032">MLMGMLGFYFILNDLIYFIEWEIIMLNSSCIVMTFLFDWMSLMFMSFVFLISSLVILYSEDYMHGDLNLNRFIYLVLLFVMSMMFLIISPNMISILLGWDGLGLVSYCLVIYYQNVKSYNAGMLTALSNRVGDVALLMVITWMLNFGSWNYIFYLECMKYSFEMEIISFLVVLAGMTKSAQIPFSSWLPAAMAAPTPVSALVHSSTLVTAGVYLLIRFSGSFNIWLNMLLLLISGLTMFMAGLGANFEYDLKKIIALSTLSQLGLMMSILALGYSKLAFFHLLTHALFKALLFMCAGVVIHSMKDSQDIRFMGNLSFQMPMTSSCLMVSNFALCGMPFLAGFYSKDLILEMVSMSHLNMFGFFLFYFSTGLTVCYSFRLFYYTLCGDFNLTSFYFMEEENKFMLKGMLGLLIMVILGGSMLSWIIFPSPSLIMLPLYLKLLVVMVSIVGGLIGYELSKCNLGSELMSLNYINFSSFLGSMWYMPYISTYGVSYYPLIIGYNSLKIFDGGWSEFFGGQGMYYLFMKLGSVNQWWQYNNLKMFMLFFVMWIVIIMFMVMLW</sequence>
<dbReference type="EMBL" id="MG882170">
    <property type="protein sequence ID" value="AVN67650.1"/>
    <property type="molecule type" value="Genomic_DNA"/>
</dbReference>
<feature type="transmembrane region" description="Helical" evidence="17">
    <location>
        <begin position="134"/>
        <end position="154"/>
    </location>
</feature>
<evidence type="ECO:0000256" key="3">
    <source>
        <dbReference type="ARBA" id="ARBA00012944"/>
    </source>
</evidence>
<dbReference type="Pfam" id="PF00361">
    <property type="entry name" value="Proton_antipo_M"/>
    <property type="match status" value="1"/>
</dbReference>
<dbReference type="InterPro" id="IPR001516">
    <property type="entry name" value="Proton_antipo_N"/>
</dbReference>
<geneLocation type="mitochondrion" evidence="21"/>
<dbReference type="GO" id="GO:0003954">
    <property type="term" value="F:NADH dehydrogenase activity"/>
    <property type="evidence" value="ECO:0007669"/>
    <property type="project" value="TreeGrafter"/>
</dbReference>